<dbReference type="EMBL" id="FOXO01000042">
    <property type="protein sequence ID" value="SFQ40428.1"/>
    <property type="molecule type" value="Genomic_DNA"/>
</dbReference>
<dbReference type="OrthoDB" id="9805460at2"/>
<keyword evidence="8" id="KW-1185">Reference proteome</keyword>
<dbReference type="SUPFAM" id="SSF52151">
    <property type="entry name" value="FabD/lysophospholipase-like"/>
    <property type="match status" value="1"/>
</dbReference>
<feature type="active site" evidence="5">
    <location>
        <position position="90"/>
    </location>
</feature>
<evidence type="ECO:0000256" key="1">
    <source>
        <dbReference type="ARBA" id="ARBA00022679"/>
    </source>
</evidence>
<dbReference type="InterPro" id="IPR050858">
    <property type="entry name" value="Mal-CoA-ACP_Trans/PKS_FabD"/>
</dbReference>
<comment type="similarity">
    <text evidence="4">Belongs to the fabD family.</text>
</comment>
<evidence type="ECO:0000256" key="4">
    <source>
        <dbReference type="PIRNR" id="PIRNR000446"/>
    </source>
</evidence>
<feature type="domain" description="Malonyl-CoA:ACP transacylase (MAT)" evidence="6">
    <location>
        <begin position="7"/>
        <end position="302"/>
    </location>
</feature>
<comment type="catalytic activity">
    <reaction evidence="3 4">
        <text>holo-[ACP] + malonyl-CoA = malonyl-[ACP] + CoA</text>
        <dbReference type="Rhea" id="RHEA:41792"/>
        <dbReference type="Rhea" id="RHEA-COMP:9623"/>
        <dbReference type="Rhea" id="RHEA-COMP:9685"/>
        <dbReference type="ChEBI" id="CHEBI:57287"/>
        <dbReference type="ChEBI" id="CHEBI:57384"/>
        <dbReference type="ChEBI" id="CHEBI:64479"/>
        <dbReference type="ChEBI" id="CHEBI:78449"/>
        <dbReference type="EC" id="2.3.1.39"/>
    </reaction>
</comment>
<feature type="active site" evidence="5">
    <location>
        <position position="194"/>
    </location>
</feature>
<proteinExistence type="inferred from homology"/>
<dbReference type="InterPro" id="IPR014043">
    <property type="entry name" value="Acyl_transferase_dom"/>
</dbReference>
<dbReference type="SUPFAM" id="SSF55048">
    <property type="entry name" value="Probable ACP-binding domain of malonyl-CoA ACP transacylase"/>
    <property type="match status" value="1"/>
</dbReference>
<dbReference type="Pfam" id="PF00698">
    <property type="entry name" value="Acyl_transf_1"/>
    <property type="match status" value="1"/>
</dbReference>
<dbReference type="EC" id="2.3.1.39" evidence="4"/>
<evidence type="ECO:0000313" key="8">
    <source>
        <dbReference type="Proteomes" id="UP000182624"/>
    </source>
</evidence>
<organism evidence="7 8">
    <name type="scientific">Butyrivibrio proteoclasticus</name>
    <dbReference type="NCBI Taxonomy" id="43305"/>
    <lineage>
        <taxon>Bacteria</taxon>
        <taxon>Bacillati</taxon>
        <taxon>Bacillota</taxon>
        <taxon>Clostridia</taxon>
        <taxon>Lachnospirales</taxon>
        <taxon>Lachnospiraceae</taxon>
        <taxon>Butyrivibrio</taxon>
    </lineage>
</organism>
<evidence type="ECO:0000256" key="3">
    <source>
        <dbReference type="ARBA" id="ARBA00048462"/>
    </source>
</evidence>
<dbReference type="PANTHER" id="PTHR42681">
    <property type="entry name" value="MALONYL-COA-ACYL CARRIER PROTEIN TRANSACYLASE, MITOCHONDRIAL"/>
    <property type="match status" value="1"/>
</dbReference>
<evidence type="ECO:0000256" key="5">
    <source>
        <dbReference type="PIRSR" id="PIRSR000446-1"/>
    </source>
</evidence>
<keyword evidence="1 4" id="KW-0808">Transferase</keyword>
<evidence type="ECO:0000259" key="6">
    <source>
        <dbReference type="SMART" id="SM00827"/>
    </source>
</evidence>
<dbReference type="AlphaFoldDB" id="A0A1I5Y8B2"/>
<name>A0A1I5Y8B2_9FIRM</name>
<protein>
    <recommendedName>
        <fullName evidence="4">Malonyl CoA-acyl carrier protein transacylase</fullName>
        <ecNumber evidence="4">2.3.1.39</ecNumber>
    </recommendedName>
</protein>
<keyword evidence="2 4" id="KW-0012">Acyltransferase</keyword>
<dbReference type="Proteomes" id="UP000182624">
    <property type="component" value="Unassembled WGS sequence"/>
</dbReference>
<dbReference type="Gene3D" id="3.30.70.250">
    <property type="entry name" value="Malonyl-CoA ACP transacylase, ACP-binding"/>
    <property type="match status" value="1"/>
</dbReference>
<accession>A0A1I5Y8B2</accession>
<dbReference type="PIRSF" id="PIRSF000446">
    <property type="entry name" value="Mct"/>
    <property type="match status" value="1"/>
</dbReference>
<dbReference type="GO" id="GO:0005829">
    <property type="term" value="C:cytosol"/>
    <property type="evidence" value="ECO:0007669"/>
    <property type="project" value="TreeGrafter"/>
</dbReference>
<evidence type="ECO:0000256" key="2">
    <source>
        <dbReference type="ARBA" id="ARBA00023315"/>
    </source>
</evidence>
<dbReference type="GO" id="GO:0006633">
    <property type="term" value="P:fatty acid biosynthetic process"/>
    <property type="evidence" value="ECO:0007669"/>
    <property type="project" value="TreeGrafter"/>
</dbReference>
<dbReference type="SMART" id="SM00827">
    <property type="entry name" value="PKS_AT"/>
    <property type="match status" value="1"/>
</dbReference>
<sequence length="311" mass="34256">MGKIAFLFAGQGSQYPGMTKDIFENVPEVHNFFGVAEAIRPGTLTQMFTGDTDTLKRTENAQPCLFLADMAGAIALMKNGVSPDAVAGFSLGEVAALAASDVLSFQEAFKLVCQRGKYMQKSAEAVEGGMVAVLRMDKALLQKMCKEYEVYPVNYNCPGQVVVSGEKEKIDAFKEILGEQKVRFIELPVGGPFHTPYMESAAKELKNELKEGKVYKLKKPHIPLYANKTAKPYPQEEKEMIDTISDQICSSVKWEETLTNMAESGVDTFIECGPGKTLSGFVKRTVEGARVYSVNDMDSLQEVLRELEKDA</sequence>
<dbReference type="PANTHER" id="PTHR42681:SF1">
    <property type="entry name" value="MALONYL-COA-ACYL CARRIER PROTEIN TRANSACYLASE, MITOCHONDRIAL"/>
    <property type="match status" value="1"/>
</dbReference>
<evidence type="ECO:0000313" key="7">
    <source>
        <dbReference type="EMBL" id="SFQ40428.1"/>
    </source>
</evidence>
<dbReference type="InterPro" id="IPR016035">
    <property type="entry name" value="Acyl_Trfase/lysoPLipase"/>
</dbReference>
<dbReference type="InterPro" id="IPR016036">
    <property type="entry name" value="Malonyl_transacylase_ACP-bd"/>
</dbReference>
<dbReference type="Gene3D" id="3.40.366.10">
    <property type="entry name" value="Malonyl-Coenzyme A Acyl Carrier Protein, domain 2"/>
    <property type="match status" value="1"/>
</dbReference>
<gene>
    <name evidence="7" type="ORF">SAMN04487928_14210</name>
</gene>
<dbReference type="InterPro" id="IPR001227">
    <property type="entry name" value="Ac_transferase_dom_sf"/>
</dbReference>
<dbReference type="GO" id="GO:0004314">
    <property type="term" value="F:[acyl-carrier-protein] S-malonyltransferase activity"/>
    <property type="evidence" value="ECO:0007669"/>
    <property type="project" value="UniProtKB-EC"/>
</dbReference>
<dbReference type="RefSeq" id="WP_074891765.1">
    <property type="nucleotide sequence ID" value="NZ_FOXO01000042.1"/>
</dbReference>
<reference evidence="8" key="1">
    <citation type="submission" date="2016-10" db="EMBL/GenBank/DDBJ databases">
        <authorList>
            <person name="Varghese N."/>
            <person name="Submissions S."/>
        </authorList>
    </citation>
    <scope>NUCLEOTIDE SEQUENCE [LARGE SCALE GENOMIC DNA]</scope>
    <source>
        <strain evidence="8">P18</strain>
    </source>
</reference>
<dbReference type="InterPro" id="IPR024925">
    <property type="entry name" value="Malonyl_CoA-ACP_transAc"/>
</dbReference>